<dbReference type="SUPFAM" id="SSF53822">
    <property type="entry name" value="Periplasmic binding protein-like I"/>
    <property type="match status" value="1"/>
</dbReference>
<dbReference type="Gene3D" id="3.40.50.2300">
    <property type="match status" value="2"/>
</dbReference>
<reference evidence="8" key="1">
    <citation type="submission" date="2009-09" db="EMBL/GenBank/DDBJ databases">
        <title>The complete chromosome of Desulfohalobium retbaense DSM 5692.</title>
        <authorList>
            <consortium name="US DOE Joint Genome Institute (JGI-PGF)"/>
            <person name="Lucas S."/>
            <person name="Copeland A."/>
            <person name="Lapidus A."/>
            <person name="Glavina del Rio T."/>
            <person name="Dalin E."/>
            <person name="Tice H."/>
            <person name="Bruce D."/>
            <person name="Goodwin L."/>
            <person name="Pitluck S."/>
            <person name="Kyrpides N."/>
            <person name="Mavromatis K."/>
            <person name="Ivanova N."/>
            <person name="Mikhailova N."/>
            <person name="Munk A.C."/>
            <person name="Brettin T."/>
            <person name="Detter J.C."/>
            <person name="Han C."/>
            <person name="Tapia R."/>
            <person name="Larimer F."/>
            <person name="Land M."/>
            <person name="Hauser L."/>
            <person name="Markowitz V."/>
            <person name="Cheng J.-F."/>
            <person name="Hugenholtz P."/>
            <person name="Woyke T."/>
            <person name="Wu D."/>
            <person name="Spring S."/>
            <person name="Klenk H.-P."/>
            <person name="Eisen J.A."/>
        </authorList>
    </citation>
    <scope>NUCLEOTIDE SEQUENCE [LARGE SCALE GENOMIC DNA]</scope>
    <source>
        <strain evidence="8">DSM 5692</strain>
    </source>
</reference>
<reference evidence="7 8" key="2">
    <citation type="journal article" date="2010" name="Stand. Genomic Sci.">
        <title>Complete genome sequence of Desulfohalobium retbaense type strain (HR(100)).</title>
        <authorList>
            <person name="Spring S."/>
            <person name="Nolan M."/>
            <person name="Lapidus A."/>
            <person name="Glavina Del Rio T."/>
            <person name="Copeland A."/>
            <person name="Tice H."/>
            <person name="Cheng J.F."/>
            <person name="Lucas S."/>
            <person name="Land M."/>
            <person name="Chen F."/>
            <person name="Bruce D."/>
            <person name="Goodwin L."/>
            <person name="Pitluck S."/>
            <person name="Ivanova N."/>
            <person name="Mavromatis K."/>
            <person name="Mikhailova N."/>
            <person name="Pati A."/>
            <person name="Chen A."/>
            <person name="Palaniappan K."/>
            <person name="Hauser L."/>
            <person name="Chang Y.J."/>
            <person name="Jeffries C.D."/>
            <person name="Munk C."/>
            <person name="Kiss H."/>
            <person name="Chain P."/>
            <person name="Han C."/>
            <person name="Brettin T."/>
            <person name="Detter J.C."/>
            <person name="Schuler E."/>
            <person name="Goker M."/>
            <person name="Rohde M."/>
            <person name="Bristow J."/>
            <person name="Eisen J.A."/>
            <person name="Markowitz V."/>
            <person name="Hugenholtz P."/>
            <person name="Kyrpides N.C."/>
            <person name="Klenk H.P."/>
        </authorList>
    </citation>
    <scope>NUCLEOTIDE SEQUENCE [LARGE SCALE GENOMIC DNA]</scope>
    <source>
        <strain evidence="7 8">DSM 5692</strain>
    </source>
</reference>
<organism evidence="7 8">
    <name type="scientific">Desulfohalobium retbaense (strain ATCC 49708 / DSM 5692 / JCM 16813 / HR100)</name>
    <dbReference type="NCBI Taxonomy" id="485915"/>
    <lineage>
        <taxon>Bacteria</taxon>
        <taxon>Pseudomonadati</taxon>
        <taxon>Thermodesulfobacteriota</taxon>
        <taxon>Desulfovibrionia</taxon>
        <taxon>Desulfovibrionales</taxon>
        <taxon>Desulfohalobiaceae</taxon>
        <taxon>Desulfohalobium</taxon>
    </lineage>
</organism>
<dbReference type="CDD" id="cd06339">
    <property type="entry name" value="PBP1_YraM_LppC_lipoprotein-like"/>
    <property type="match status" value="1"/>
</dbReference>
<dbReference type="OrthoDB" id="5410879at2"/>
<dbReference type="InterPro" id="IPR019734">
    <property type="entry name" value="TPR_rpt"/>
</dbReference>
<comment type="similarity">
    <text evidence="1">Belongs to the leucine-binding protein family.</text>
</comment>
<sequence length="705" mass="79510">MIRAYDQTAPRHAVFAPRTQTGANGLYTRRRALMMPQKLCLICLIGFVLISGCAVKPPLPTQEKPPTALEEQAARMWQAQNYARSLRLYQELLQTQDLDQETQRTAWRRVSRSALELGRFERAVQSLRQWAQVDPKTRENWTWHELYTQALGETEGAQKAREHLHTVAVAPNTVWSVRRPAAERLTTAYWQQGSFARFAAVQSAVHQAASTPEQRKLIESSLLETVQDAPEAQWQNLLDQIGPLGPKRYPHNILQWVWTRRQLAEERIGWAAAWHRLEAVVRGETLALTPVFRETLDALRQEYGTPEQEIGLLVPLSGSYARFGRDIVRGASAAQWQISRHGGKITVHVINTAAENWQHQLNRLPENIQLIGGPLRQSSWKAITQLAPTKRAFFTFLSSLPASTEGRQAWRFFASTADQSRALVKAASALGIDKIAILYPQETFGRRMAASFWEQSRQHNATITGLAHYLPDAPTRWSGTVGDFLRVPDKETSSETTGEGNQTARPEPDFGAVFLPDTLSKAQLMVPNFFYHDEDRLLFLGPRLWSQALARGADLEQRYFRLALTPGAWSPGMQRTGLDALRQELEMSGLPGPNFWSGLGYDFVRFAARFDDPAPGFTADELNSRLHAFSGFSWALAPIQWDREGHARQDLFVFQPVSGGLRPANLDALGRRLERTKKAHAARRQARNDSNSTQPKEQTVSSSEQ</sequence>
<dbReference type="InterPro" id="IPR028082">
    <property type="entry name" value="Peripla_BP_I"/>
</dbReference>
<evidence type="ECO:0000256" key="1">
    <source>
        <dbReference type="ARBA" id="ARBA00010062"/>
    </source>
</evidence>
<name>C8WZX9_DESRD</name>
<dbReference type="InterPro" id="IPR051010">
    <property type="entry name" value="BCAA_transport"/>
</dbReference>
<dbReference type="PROSITE" id="PS50005">
    <property type="entry name" value="TPR"/>
    <property type="match status" value="1"/>
</dbReference>
<dbReference type="EMBL" id="CP001734">
    <property type="protein sequence ID" value="ACV67604.1"/>
    <property type="molecule type" value="Genomic_DNA"/>
</dbReference>
<dbReference type="SUPFAM" id="SSF48452">
    <property type="entry name" value="TPR-like"/>
    <property type="match status" value="1"/>
</dbReference>
<dbReference type="Gene3D" id="1.25.40.10">
    <property type="entry name" value="Tetratricopeptide repeat domain"/>
    <property type="match status" value="1"/>
</dbReference>
<dbReference type="Proteomes" id="UP000001052">
    <property type="component" value="Chromosome"/>
</dbReference>
<evidence type="ECO:0000259" key="6">
    <source>
        <dbReference type="Pfam" id="PF13458"/>
    </source>
</evidence>
<dbReference type="AlphaFoldDB" id="C8WZX9"/>
<feature type="transmembrane region" description="Helical" evidence="5">
    <location>
        <begin position="39"/>
        <end position="59"/>
    </location>
</feature>
<dbReference type="PANTHER" id="PTHR30483">
    <property type="entry name" value="LEUCINE-SPECIFIC-BINDING PROTEIN"/>
    <property type="match status" value="1"/>
</dbReference>
<feature type="compositionally biased region" description="Polar residues" evidence="4">
    <location>
        <begin position="688"/>
        <end position="705"/>
    </location>
</feature>
<accession>C8WZX9</accession>
<proteinExistence type="inferred from homology"/>
<evidence type="ECO:0000256" key="3">
    <source>
        <dbReference type="PROSITE-ProRule" id="PRU00339"/>
    </source>
</evidence>
<evidence type="ECO:0000256" key="5">
    <source>
        <dbReference type="SAM" id="Phobius"/>
    </source>
</evidence>
<keyword evidence="5" id="KW-0812">Transmembrane</keyword>
<dbReference type="InterPro" id="IPR011990">
    <property type="entry name" value="TPR-like_helical_dom_sf"/>
</dbReference>
<dbReference type="InterPro" id="IPR028081">
    <property type="entry name" value="Leu-bd"/>
</dbReference>
<feature type="region of interest" description="Disordered" evidence="4">
    <location>
        <begin position="678"/>
        <end position="705"/>
    </location>
</feature>
<keyword evidence="3" id="KW-0802">TPR repeat</keyword>
<feature type="repeat" description="TPR" evidence="3">
    <location>
        <begin position="104"/>
        <end position="137"/>
    </location>
</feature>
<evidence type="ECO:0000256" key="2">
    <source>
        <dbReference type="ARBA" id="ARBA00022729"/>
    </source>
</evidence>
<gene>
    <name evidence="7" type="ordered locus">Dret_0302</name>
</gene>
<keyword evidence="5" id="KW-1133">Transmembrane helix</keyword>
<keyword evidence="5" id="KW-0472">Membrane</keyword>
<dbReference type="PANTHER" id="PTHR30483:SF6">
    <property type="entry name" value="PERIPLASMIC BINDING PROTEIN OF ABC TRANSPORTER FOR NATURAL AMINO ACIDS"/>
    <property type="match status" value="1"/>
</dbReference>
<evidence type="ECO:0000256" key="4">
    <source>
        <dbReference type="SAM" id="MobiDB-lite"/>
    </source>
</evidence>
<dbReference type="Pfam" id="PF13458">
    <property type="entry name" value="Peripla_BP_6"/>
    <property type="match status" value="1"/>
</dbReference>
<keyword evidence="8" id="KW-1185">Reference proteome</keyword>
<dbReference type="KEGG" id="drt:Dret_0302"/>
<dbReference type="HOGENOM" id="CLU_024305_0_0_7"/>
<feature type="domain" description="Leucine-binding protein" evidence="6">
    <location>
        <begin position="309"/>
        <end position="468"/>
    </location>
</feature>
<dbReference type="STRING" id="485915.Dret_0302"/>
<feature type="compositionally biased region" description="Polar residues" evidence="4">
    <location>
        <begin position="494"/>
        <end position="504"/>
    </location>
</feature>
<evidence type="ECO:0000313" key="8">
    <source>
        <dbReference type="Proteomes" id="UP000001052"/>
    </source>
</evidence>
<evidence type="ECO:0000313" key="7">
    <source>
        <dbReference type="EMBL" id="ACV67604.1"/>
    </source>
</evidence>
<feature type="region of interest" description="Disordered" evidence="4">
    <location>
        <begin position="490"/>
        <end position="509"/>
    </location>
</feature>
<dbReference type="eggNOG" id="COG0683">
    <property type="taxonomic scope" value="Bacteria"/>
</dbReference>
<keyword evidence="2" id="KW-0732">Signal</keyword>
<protein>
    <recommendedName>
        <fullName evidence="6">Leucine-binding protein domain-containing protein</fullName>
    </recommendedName>
</protein>